<reference evidence="2 3" key="1">
    <citation type="journal article" date="2014" name="Genome Announc.">
        <title>Draft Genome Sequence of Lysobacter capsici AZ78, a Bacterium Antagonistic to Plant-Pathogenic Oomycetes.</title>
        <authorList>
            <person name="Puopolo G."/>
            <person name="Sonego P."/>
            <person name="Engelen K."/>
            <person name="Pertot I."/>
        </authorList>
    </citation>
    <scope>NUCLEOTIDE SEQUENCE [LARGE SCALE GENOMIC DNA]</scope>
    <source>
        <strain evidence="2 3">AZ78</strain>
    </source>
</reference>
<evidence type="ECO:0000313" key="3">
    <source>
        <dbReference type="Proteomes" id="UP000023435"/>
    </source>
</evidence>
<proteinExistence type="predicted"/>
<dbReference type="AlphaFoldDB" id="A0A108U4I8"/>
<gene>
    <name evidence="2" type="ORF">AZ78_5086</name>
</gene>
<organism evidence="2 3">
    <name type="scientific">Lysobacter capsici AZ78</name>
    <dbReference type="NCBI Taxonomy" id="1444315"/>
    <lineage>
        <taxon>Bacteria</taxon>
        <taxon>Pseudomonadati</taxon>
        <taxon>Pseudomonadota</taxon>
        <taxon>Gammaproteobacteria</taxon>
        <taxon>Lysobacterales</taxon>
        <taxon>Lysobacteraceae</taxon>
        <taxon>Lysobacter</taxon>
    </lineage>
</organism>
<dbReference type="OrthoDB" id="6022488at2"/>
<keyword evidence="3" id="KW-1185">Reference proteome</keyword>
<comment type="caution">
    <text evidence="2">The sequence shown here is derived from an EMBL/GenBank/DDBJ whole genome shotgun (WGS) entry which is preliminary data.</text>
</comment>
<accession>A0A108U4I8</accession>
<dbReference type="Proteomes" id="UP000023435">
    <property type="component" value="Unassembled WGS sequence"/>
</dbReference>
<dbReference type="RefSeq" id="WP_036108393.1">
    <property type="nucleotide sequence ID" value="NZ_JAJA02000002.1"/>
</dbReference>
<name>A0A108U4I8_9GAMM</name>
<evidence type="ECO:0000256" key="1">
    <source>
        <dbReference type="SAM" id="MobiDB-lite"/>
    </source>
</evidence>
<feature type="region of interest" description="Disordered" evidence="1">
    <location>
        <begin position="1"/>
        <end position="30"/>
    </location>
</feature>
<dbReference type="EMBL" id="JAJA02000002">
    <property type="protein sequence ID" value="KWS02419.1"/>
    <property type="molecule type" value="Genomic_DNA"/>
</dbReference>
<evidence type="ECO:0000313" key="2">
    <source>
        <dbReference type="EMBL" id="KWS02419.1"/>
    </source>
</evidence>
<sequence length="208" mass="21680">MPITLYRGDSRPPDPLNPADPPTAANSIRGAGGFQPWVITPLATGREVINRCIVPRGPVPALTPPADQTSLQALLATPNVTLIDVLRNIKAEKTRRTIHISTDTSSDVGGYGSGYVYQMQFNLNVQALGQGAVAAVNNAAQLASAVKANVFFDGATLATSNLFGISGGPVNPGVEAAFLTVIPMAYITHYCVPGIAAPGSATRPWIAF</sequence>
<protein>
    <submittedName>
        <fullName evidence="2">Uncharacterized protein</fullName>
    </submittedName>
</protein>